<keyword evidence="1 8" id="KW-0813">Transport</keyword>
<dbReference type="PANTHER" id="PTHR35529">
    <property type="entry name" value="MANGANESE EFFLUX PUMP MNTP-RELATED"/>
    <property type="match status" value="1"/>
</dbReference>
<comment type="similarity">
    <text evidence="8">Belongs to the MntP (TC 9.B.29) family.</text>
</comment>
<comment type="subcellular location">
    <subcellularLocation>
        <location evidence="8">Cell membrane</location>
        <topology evidence="8">Multi-pass membrane protein</topology>
    </subcellularLocation>
</comment>
<dbReference type="Pfam" id="PF02659">
    <property type="entry name" value="Mntp"/>
    <property type="match status" value="1"/>
</dbReference>
<dbReference type="EMBL" id="JBHRST010000022">
    <property type="protein sequence ID" value="MFC3099154.1"/>
    <property type="molecule type" value="Genomic_DNA"/>
</dbReference>
<evidence type="ECO:0000256" key="8">
    <source>
        <dbReference type="HAMAP-Rule" id="MF_01521"/>
    </source>
</evidence>
<keyword evidence="11" id="KW-1185">Reference proteome</keyword>
<feature type="transmembrane region" description="Helical" evidence="8">
    <location>
        <begin position="138"/>
        <end position="161"/>
    </location>
</feature>
<keyword evidence="3 8" id="KW-0812">Transmembrane</keyword>
<keyword evidence="5 8" id="KW-0406">Ion transport</keyword>
<keyword evidence="6 8" id="KW-0472">Membrane</keyword>
<dbReference type="Proteomes" id="UP001595456">
    <property type="component" value="Unassembled WGS sequence"/>
</dbReference>
<evidence type="ECO:0000256" key="9">
    <source>
        <dbReference type="SAM" id="SignalP"/>
    </source>
</evidence>
<feature type="transmembrane region" description="Helical" evidence="8">
    <location>
        <begin position="49"/>
        <end position="77"/>
    </location>
</feature>
<protein>
    <recommendedName>
        <fullName evidence="8">Putative manganese efflux pump MntP</fullName>
    </recommendedName>
</protein>
<evidence type="ECO:0000256" key="4">
    <source>
        <dbReference type="ARBA" id="ARBA00022989"/>
    </source>
</evidence>
<dbReference type="PANTHER" id="PTHR35529:SF1">
    <property type="entry name" value="MANGANESE EFFLUX PUMP MNTP-RELATED"/>
    <property type="match status" value="1"/>
</dbReference>
<dbReference type="RefSeq" id="WP_336924374.1">
    <property type="nucleotide sequence ID" value="NZ_JBANRO010000001.1"/>
</dbReference>
<evidence type="ECO:0000256" key="2">
    <source>
        <dbReference type="ARBA" id="ARBA00022475"/>
    </source>
</evidence>
<organism evidence="10 11">
    <name type="scientific">Alteraurantiacibacter palmitatis</name>
    <dbReference type="NCBI Taxonomy" id="2054628"/>
    <lineage>
        <taxon>Bacteria</taxon>
        <taxon>Pseudomonadati</taxon>
        <taxon>Pseudomonadota</taxon>
        <taxon>Alphaproteobacteria</taxon>
        <taxon>Sphingomonadales</taxon>
        <taxon>Erythrobacteraceae</taxon>
        <taxon>Alteraurantiacibacter</taxon>
    </lineage>
</organism>
<evidence type="ECO:0000256" key="6">
    <source>
        <dbReference type="ARBA" id="ARBA00023136"/>
    </source>
</evidence>
<dbReference type="InterPro" id="IPR022929">
    <property type="entry name" value="Put_MntP"/>
</dbReference>
<reference evidence="11" key="1">
    <citation type="journal article" date="2019" name="Int. J. Syst. Evol. Microbiol.">
        <title>The Global Catalogue of Microorganisms (GCM) 10K type strain sequencing project: providing services to taxonomists for standard genome sequencing and annotation.</title>
        <authorList>
            <consortium name="The Broad Institute Genomics Platform"/>
            <consortium name="The Broad Institute Genome Sequencing Center for Infectious Disease"/>
            <person name="Wu L."/>
            <person name="Ma J."/>
        </authorList>
    </citation>
    <scope>NUCLEOTIDE SEQUENCE [LARGE SCALE GENOMIC DNA]</scope>
    <source>
        <strain evidence="11">KCTC 52607</strain>
    </source>
</reference>
<comment type="caution">
    <text evidence="10">The sequence shown here is derived from an EMBL/GenBank/DDBJ whole genome shotgun (WGS) entry which is preliminary data.</text>
</comment>
<name>A0ABV7E8W6_9SPHN</name>
<dbReference type="HAMAP" id="MF_01521">
    <property type="entry name" value="MntP_pump"/>
    <property type="match status" value="1"/>
</dbReference>
<evidence type="ECO:0000256" key="1">
    <source>
        <dbReference type="ARBA" id="ARBA00022448"/>
    </source>
</evidence>
<sequence>MLPLFLLALALSADAFAVSIARGAAGPHNLVRALETGLAFGAAQGIMPLAGWALGALFMAYIAAVDHWIAFALLTFLGVRMLFAAFREDGDEEGDENGAFSDGGAERRNHLVVLLVAAFATSIDAAAAGLTLDLFGLPVWLSCAVIACVTAAVCVPAYWFASRIGGRFGHLAEGAGGVVLVGLGAKILIEHMAWA</sequence>
<evidence type="ECO:0000313" key="11">
    <source>
        <dbReference type="Proteomes" id="UP001595456"/>
    </source>
</evidence>
<comment type="caution">
    <text evidence="8">Lacks conserved residue(s) required for the propagation of feature annotation.</text>
</comment>
<evidence type="ECO:0000313" key="10">
    <source>
        <dbReference type="EMBL" id="MFC3099154.1"/>
    </source>
</evidence>
<proteinExistence type="inferred from homology"/>
<gene>
    <name evidence="8" type="primary">mntP</name>
    <name evidence="10" type="ORF">ACFODU_15260</name>
</gene>
<keyword evidence="7 8" id="KW-0464">Manganese</keyword>
<feature type="transmembrane region" description="Helical" evidence="8">
    <location>
        <begin position="111"/>
        <end position="132"/>
    </location>
</feature>
<accession>A0ABV7E8W6</accession>
<evidence type="ECO:0000256" key="5">
    <source>
        <dbReference type="ARBA" id="ARBA00023065"/>
    </source>
</evidence>
<evidence type="ECO:0000256" key="3">
    <source>
        <dbReference type="ARBA" id="ARBA00022692"/>
    </source>
</evidence>
<keyword evidence="4 8" id="KW-1133">Transmembrane helix</keyword>
<keyword evidence="2 8" id="KW-1003">Cell membrane</keyword>
<dbReference type="InterPro" id="IPR003810">
    <property type="entry name" value="Mntp/YtaF"/>
</dbReference>
<keyword evidence="9" id="KW-0732">Signal</keyword>
<evidence type="ECO:0000256" key="7">
    <source>
        <dbReference type="ARBA" id="ARBA00023211"/>
    </source>
</evidence>
<feature type="chain" id="PRO_5047184619" description="Putative manganese efflux pump MntP" evidence="9">
    <location>
        <begin position="18"/>
        <end position="195"/>
    </location>
</feature>
<comment type="function">
    <text evidence="8">Probably functions as a manganese efflux pump.</text>
</comment>
<feature type="signal peptide" evidence="9">
    <location>
        <begin position="1"/>
        <end position="17"/>
    </location>
</feature>